<gene>
    <name evidence="4" type="ordered locus">HacjB3_10380</name>
    <name evidence="5" type="ORF">C497_12287</name>
</gene>
<keyword evidence="2" id="KW-1133">Transmembrane helix</keyword>
<dbReference type="STRING" id="795797.HacjB3_10380"/>
<dbReference type="InterPro" id="IPR055768">
    <property type="entry name" value="DUF7344"/>
</dbReference>
<feature type="domain" description="DUF7344" evidence="3">
    <location>
        <begin position="44"/>
        <end position="122"/>
    </location>
</feature>
<accession>D8J467</accession>
<dbReference type="Proteomes" id="UP000011645">
    <property type="component" value="Unassembled WGS sequence"/>
</dbReference>
<reference evidence="5 7" key="2">
    <citation type="journal article" date="2014" name="PLoS Genet.">
        <title>Phylogenetically driven sequencing of extremely halophilic archaea reveals strategies for static and dynamic osmo-response.</title>
        <authorList>
            <person name="Becker E.A."/>
            <person name="Seitzer P.M."/>
            <person name="Tritt A."/>
            <person name="Larsen D."/>
            <person name="Krusor M."/>
            <person name="Yao A.I."/>
            <person name="Wu D."/>
            <person name="Madern D."/>
            <person name="Eisen J.A."/>
            <person name="Darling A.E."/>
            <person name="Facciotti M.T."/>
        </authorList>
    </citation>
    <scope>NUCLEOTIDE SEQUENCE [LARGE SCALE GENOMIC DNA]</scope>
    <source>
        <strain evidence="5">B3</strain>
        <strain evidence="7">DSM 18796 / CECT 7217 / JCM 14584 / KCTC 4019 / B3</strain>
    </source>
</reference>
<protein>
    <recommendedName>
        <fullName evidence="3">DUF7344 domain-containing protein</fullName>
    </recommendedName>
</protein>
<keyword evidence="2" id="KW-0472">Membrane</keyword>
<keyword evidence="7" id="KW-1185">Reference proteome</keyword>
<evidence type="ECO:0000256" key="1">
    <source>
        <dbReference type="SAM" id="MobiDB-lite"/>
    </source>
</evidence>
<sequence>MIGKPLFSAGESDERAEGEGSVTVPTPLARFLTPSKRLSDEEAFEILYNPRRRHTMAFLHRRGRPCSMEELVEHISATENGVPIGELSNQQRRRVYVSLYQTHLPLLDETGAIEYDQERQRIAPGPAAPELIPYLETPTERPVPWRAYYRWLLLAYAVVGGAAVAGLVPVPSVWALALGGVLLFLGLAALHGLDRRR</sequence>
<name>D8J467_HALJB</name>
<evidence type="ECO:0000256" key="2">
    <source>
        <dbReference type="SAM" id="Phobius"/>
    </source>
</evidence>
<dbReference type="RefSeq" id="WP_008417024.1">
    <property type="nucleotide sequence ID" value="NC_014297.1"/>
</dbReference>
<evidence type="ECO:0000313" key="7">
    <source>
        <dbReference type="Proteomes" id="UP000011645"/>
    </source>
</evidence>
<dbReference type="PATRIC" id="fig|795797.18.peg.2072"/>
<organism evidence="4 6">
    <name type="scientific">Halalkalicoccus jeotgali (strain DSM 18796 / CECT 7217 / JCM 14584 / KCTC 4019 / B3)</name>
    <dbReference type="NCBI Taxonomy" id="795797"/>
    <lineage>
        <taxon>Archaea</taxon>
        <taxon>Methanobacteriati</taxon>
        <taxon>Methanobacteriota</taxon>
        <taxon>Stenosarchaea group</taxon>
        <taxon>Halobacteria</taxon>
        <taxon>Halobacteriales</taxon>
        <taxon>Halococcaceae</taxon>
        <taxon>Halalkalicoccus</taxon>
    </lineage>
</organism>
<evidence type="ECO:0000313" key="4">
    <source>
        <dbReference type="EMBL" id="ADJ15459.1"/>
    </source>
</evidence>
<reference evidence="4 6" key="1">
    <citation type="journal article" date="2010" name="J. Bacteriol.">
        <title>Complete genome sequence of Halalkalicoccus jeotgali B3(T), an extremely halophilic archaeon.</title>
        <authorList>
            <person name="Roh S.W."/>
            <person name="Nam Y.D."/>
            <person name="Nam S.H."/>
            <person name="Choi S.H."/>
            <person name="Park H.S."/>
            <person name="Bae J.W."/>
        </authorList>
    </citation>
    <scope>NUCLEOTIDE SEQUENCE [LARGE SCALE GENOMIC DNA]</scope>
    <source>
        <strain evidence="4">B3</strain>
        <strain evidence="6">DSM 18796 / CECT 7217 / JCM 14584 / KCTC 4019 / B3</strain>
    </source>
</reference>
<dbReference type="EMBL" id="CP002062">
    <property type="protein sequence ID" value="ADJ15459.1"/>
    <property type="molecule type" value="Genomic_DNA"/>
</dbReference>
<dbReference type="Pfam" id="PF24035">
    <property type="entry name" value="DUF7344"/>
    <property type="match status" value="1"/>
</dbReference>
<evidence type="ECO:0000259" key="3">
    <source>
        <dbReference type="Pfam" id="PF24035"/>
    </source>
</evidence>
<dbReference type="EMBL" id="AOHV01000030">
    <property type="protein sequence ID" value="ELY36132.1"/>
    <property type="molecule type" value="Genomic_DNA"/>
</dbReference>
<evidence type="ECO:0000313" key="5">
    <source>
        <dbReference type="EMBL" id="ELY36132.1"/>
    </source>
</evidence>
<dbReference type="Proteomes" id="UP000000390">
    <property type="component" value="Chromosome"/>
</dbReference>
<dbReference type="HOGENOM" id="CLU_093378_0_0_2"/>
<proteinExistence type="predicted"/>
<feature type="region of interest" description="Disordered" evidence="1">
    <location>
        <begin position="1"/>
        <end position="22"/>
    </location>
</feature>
<dbReference type="OrthoDB" id="331021at2157"/>
<evidence type="ECO:0000313" key="6">
    <source>
        <dbReference type="Proteomes" id="UP000000390"/>
    </source>
</evidence>
<feature type="transmembrane region" description="Helical" evidence="2">
    <location>
        <begin position="174"/>
        <end position="193"/>
    </location>
</feature>
<keyword evidence="2" id="KW-0812">Transmembrane</keyword>
<feature type="transmembrane region" description="Helical" evidence="2">
    <location>
        <begin position="148"/>
        <end position="168"/>
    </location>
</feature>
<dbReference type="GeneID" id="9419886"/>
<dbReference type="eggNOG" id="arCOG03828">
    <property type="taxonomic scope" value="Archaea"/>
</dbReference>
<dbReference type="KEGG" id="hje:HacjB3_10380"/>
<dbReference type="AlphaFoldDB" id="D8J467"/>